<keyword evidence="8 16" id="KW-0808">Transferase</keyword>
<keyword evidence="7" id="KW-0444">Lipid biosynthesis</keyword>
<feature type="transmembrane region" description="Helical" evidence="17">
    <location>
        <begin position="50"/>
        <end position="68"/>
    </location>
</feature>
<dbReference type="InterPro" id="IPR043130">
    <property type="entry name" value="CDP-OH_PTrfase_TM_dom"/>
</dbReference>
<name>A0ABS4A8Z1_9PROT</name>
<feature type="transmembrane region" description="Helical" evidence="17">
    <location>
        <begin position="107"/>
        <end position="131"/>
    </location>
</feature>
<comment type="caution">
    <text evidence="18">The sequence shown here is derived from an EMBL/GenBank/DDBJ whole genome shotgun (WGS) entry which is preliminary data.</text>
</comment>
<comment type="pathway">
    <text evidence="3">Lipid metabolism.</text>
</comment>
<evidence type="ECO:0000256" key="3">
    <source>
        <dbReference type="ARBA" id="ARBA00005189"/>
    </source>
</evidence>
<comment type="similarity">
    <text evidence="4 16">Belongs to the CDP-alcohol phosphatidyltransferase class-I family.</text>
</comment>
<evidence type="ECO:0000256" key="8">
    <source>
        <dbReference type="ARBA" id="ARBA00022679"/>
    </source>
</evidence>
<feature type="transmembrane region" description="Helical" evidence="17">
    <location>
        <begin position="167"/>
        <end position="188"/>
    </location>
</feature>
<evidence type="ECO:0000256" key="4">
    <source>
        <dbReference type="ARBA" id="ARBA00010441"/>
    </source>
</evidence>
<dbReference type="InterPro" id="IPR048254">
    <property type="entry name" value="CDP_ALCOHOL_P_TRANSF_CS"/>
</dbReference>
<dbReference type="Gene3D" id="1.20.120.1760">
    <property type="match status" value="1"/>
</dbReference>
<dbReference type="PROSITE" id="PS00379">
    <property type="entry name" value="CDP_ALCOHOL_P_TRANSF"/>
    <property type="match status" value="1"/>
</dbReference>
<sequence length="197" mass="20632">MPEPRPGPGDGEAARAAESALLTLPNIITLARLCAVPAVVWLVIQRRLDIAFLLFVGAGISDAVDGWLARVRNARSFIGAVLDPVADKALLVSVYVTLAIIGVLPDWLAILVVFRDLLIVGGLLLLALMGLRPAIQPLFISKLNTVAQITLAGVALMLAGFQLEAGWLLAALIAAVTATTIASGLAYVRDAARALPK</sequence>
<evidence type="ECO:0000256" key="5">
    <source>
        <dbReference type="ARBA" id="ARBA00013170"/>
    </source>
</evidence>
<evidence type="ECO:0000256" key="10">
    <source>
        <dbReference type="ARBA" id="ARBA00022989"/>
    </source>
</evidence>
<dbReference type="EMBL" id="JAGIZB010000001">
    <property type="protein sequence ID" value="MBP0443467.1"/>
    <property type="molecule type" value="Genomic_DNA"/>
</dbReference>
<keyword evidence="14" id="KW-1208">Phospholipid metabolism</keyword>
<keyword evidence="9 17" id="KW-0812">Transmembrane</keyword>
<evidence type="ECO:0000256" key="1">
    <source>
        <dbReference type="ARBA" id="ARBA00004141"/>
    </source>
</evidence>
<evidence type="ECO:0000256" key="16">
    <source>
        <dbReference type="RuleBase" id="RU003750"/>
    </source>
</evidence>
<evidence type="ECO:0000256" key="14">
    <source>
        <dbReference type="ARBA" id="ARBA00023264"/>
    </source>
</evidence>
<dbReference type="PIRSF" id="PIRSF000847">
    <property type="entry name" value="Phos_ph_gly_syn"/>
    <property type="match status" value="1"/>
</dbReference>
<evidence type="ECO:0000256" key="7">
    <source>
        <dbReference type="ARBA" id="ARBA00022516"/>
    </source>
</evidence>
<dbReference type="RefSeq" id="WP_209377774.1">
    <property type="nucleotide sequence ID" value="NZ_JAGIZB010000001.1"/>
</dbReference>
<gene>
    <name evidence="18" type="ORF">J8J14_01635</name>
</gene>
<evidence type="ECO:0000256" key="12">
    <source>
        <dbReference type="ARBA" id="ARBA00023136"/>
    </source>
</evidence>
<evidence type="ECO:0000256" key="17">
    <source>
        <dbReference type="SAM" id="Phobius"/>
    </source>
</evidence>
<dbReference type="PANTHER" id="PTHR14269">
    <property type="entry name" value="CDP-DIACYLGLYCEROL--GLYCEROL-3-PHOSPHATE 3-PHOSPHATIDYLTRANSFERASE-RELATED"/>
    <property type="match status" value="1"/>
</dbReference>
<feature type="transmembrane region" description="Helical" evidence="17">
    <location>
        <begin position="80"/>
        <end position="101"/>
    </location>
</feature>
<dbReference type="Pfam" id="PF01066">
    <property type="entry name" value="CDP-OH_P_transf"/>
    <property type="match status" value="1"/>
</dbReference>
<evidence type="ECO:0000313" key="18">
    <source>
        <dbReference type="EMBL" id="MBP0443467.1"/>
    </source>
</evidence>
<dbReference type="InterPro" id="IPR000462">
    <property type="entry name" value="CDP-OH_P_trans"/>
</dbReference>
<keyword evidence="11" id="KW-0443">Lipid metabolism</keyword>
<keyword evidence="12 17" id="KW-0472">Membrane</keyword>
<evidence type="ECO:0000313" key="19">
    <source>
        <dbReference type="Proteomes" id="UP000681594"/>
    </source>
</evidence>
<dbReference type="Proteomes" id="UP000681594">
    <property type="component" value="Unassembled WGS sequence"/>
</dbReference>
<comment type="catalytic activity">
    <reaction evidence="15">
        <text>a CDP-1,2-diacyl-sn-glycerol + sn-glycerol 3-phosphate = a 1,2-diacyl-sn-glycero-3-phospho-(1'-sn-glycero-3'-phosphate) + CMP + H(+)</text>
        <dbReference type="Rhea" id="RHEA:12593"/>
        <dbReference type="ChEBI" id="CHEBI:15378"/>
        <dbReference type="ChEBI" id="CHEBI:57597"/>
        <dbReference type="ChEBI" id="CHEBI:58332"/>
        <dbReference type="ChEBI" id="CHEBI:60110"/>
        <dbReference type="ChEBI" id="CHEBI:60377"/>
        <dbReference type="EC" id="2.7.8.5"/>
    </reaction>
</comment>
<protein>
    <recommendedName>
        <fullName evidence="6">CDP-diacylglycerol--glycerol-3-phosphate 3-phosphatidyltransferase</fullName>
        <ecNumber evidence="5">2.7.8.5</ecNumber>
    </recommendedName>
</protein>
<proteinExistence type="inferred from homology"/>
<keyword evidence="10 17" id="KW-1133">Transmembrane helix</keyword>
<comment type="pathway">
    <text evidence="2">Phospholipid metabolism; phosphatidylglycerol biosynthesis; phosphatidylglycerol from CDP-diacylglycerol: step 1/2.</text>
</comment>
<evidence type="ECO:0000256" key="6">
    <source>
        <dbReference type="ARBA" id="ARBA00014944"/>
    </source>
</evidence>
<evidence type="ECO:0000256" key="9">
    <source>
        <dbReference type="ARBA" id="ARBA00022692"/>
    </source>
</evidence>
<keyword evidence="19" id="KW-1185">Reference proteome</keyword>
<dbReference type="InterPro" id="IPR004570">
    <property type="entry name" value="Phosphatidylglycerol_P_synth"/>
</dbReference>
<dbReference type="PANTHER" id="PTHR14269:SF62">
    <property type="entry name" value="CDP-DIACYLGLYCEROL--GLYCEROL-3-PHOSPHATE 3-PHOSPHATIDYLTRANSFERASE 1, CHLOROPLASTIC"/>
    <property type="match status" value="1"/>
</dbReference>
<dbReference type="InterPro" id="IPR050324">
    <property type="entry name" value="CDP-alcohol_PTase-I"/>
</dbReference>
<organism evidence="18 19">
    <name type="scientific">Pararoseomonas baculiformis</name>
    <dbReference type="NCBI Taxonomy" id="2820812"/>
    <lineage>
        <taxon>Bacteria</taxon>
        <taxon>Pseudomonadati</taxon>
        <taxon>Pseudomonadota</taxon>
        <taxon>Alphaproteobacteria</taxon>
        <taxon>Acetobacterales</taxon>
        <taxon>Acetobacteraceae</taxon>
        <taxon>Pararoseomonas</taxon>
    </lineage>
</organism>
<evidence type="ECO:0000256" key="11">
    <source>
        <dbReference type="ARBA" id="ARBA00023098"/>
    </source>
</evidence>
<comment type="subcellular location">
    <subcellularLocation>
        <location evidence="1">Membrane</location>
        <topology evidence="1">Multi-pass membrane protein</topology>
    </subcellularLocation>
</comment>
<keyword evidence="13" id="KW-0594">Phospholipid biosynthesis</keyword>
<evidence type="ECO:0000256" key="13">
    <source>
        <dbReference type="ARBA" id="ARBA00023209"/>
    </source>
</evidence>
<evidence type="ECO:0000256" key="2">
    <source>
        <dbReference type="ARBA" id="ARBA00005042"/>
    </source>
</evidence>
<evidence type="ECO:0000256" key="15">
    <source>
        <dbReference type="ARBA" id="ARBA00048586"/>
    </source>
</evidence>
<dbReference type="EC" id="2.7.8.5" evidence="5"/>
<accession>A0ABS4A8Z1</accession>
<reference evidence="18 19" key="1">
    <citation type="submission" date="2021-03" db="EMBL/GenBank/DDBJ databases">
        <authorList>
            <person name="So Y."/>
        </authorList>
    </citation>
    <scope>NUCLEOTIDE SEQUENCE [LARGE SCALE GENOMIC DNA]</scope>
    <source>
        <strain evidence="18 19">SSH11</strain>
    </source>
</reference>
<feature type="transmembrane region" description="Helical" evidence="17">
    <location>
        <begin position="21"/>
        <end position="44"/>
    </location>
</feature>